<dbReference type="AlphaFoldDB" id="X6P2K4"/>
<dbReference type="InterPro" id="IPR036786">
    <property type="entry name" value="Ribosome_mat_SBDS_N_sf"/>
</dbReference>
<reference evidence="3 4" key="1">
    <citation type="journal article" date="2013" name="Curr. Biol.">
        <title>The Genome of the Foraminiferan Reticulomyxa filosa.</title>
        <authorList>
            <person name="Glockner G."/>
            <person name="Hulsmann N."/>
            <person name="Schleicher M."/>
            <person name="Noegel A.A."/>
            <person name="Eichinger L."/>
            <person name="Gallinger C."/>
            <person name="Pawlowski J."/>
            <person name="Sierra R."/>
            <person name="Euteneuer U."/>
            <person name="Pillet L."/>
            <person name="Moustafa A."/>
            <person name="Platzer M."/>
            <person name="Groth M."/>
            <person name="Szafranski K."/>
            <person name="Schliwa M."/>
        </authorList>
    </citation>
    <scope>NUCLEOTIDE SEQUENCE [LARGE SCALE GENOMIC DNA]</scope>
</reference>
<dbReference type="SUPFAM" id="SSF89895">
    <property type="entry name" value="FYSH domain"/>
    <property type="match status" value="1"/>
</dbReference>
<proteinExistence type="predicted"/>
<evidence type="ECO:0000256" key="1">
    <source>
        <dbReference type="SAM" id="MobiDB-lite"/>
    </source>
</evidence>
<evidence type="ECO:0000313" key="3">
    <source>
        <dbReference type="EMBL" id="ETO32309.1"/>
    </source>
</evidence>
<comment type="caution">
    <text evidence="3">The sequence shown here is derived from an EMBL/GenBank/DDBJ whole genome shotgun (WGS) entry which is preliminary data.</text>
</comment>
<keyword evidence="4" id="KW-1185">Reference proteome</keyword>
<sequence>MAQASTKSGVDTNSEVRVCRFQNKQKQRLEILVNPHAALAFQKGEKEWDLSEIVAREEIYSDANKGEVASKTLWSSVLGDENKKNAIRIIVEKGEVHLTQEDRKNLHKNDGKQTKRLNEDGGRR</sequence>
<organism evidence="3 4">
    <name type="scientific">Reticulomyxa filosa</name>
    <dbReference type="NCBI Taxonomy" id="46433"/>
    <lineage>
        <taxon>Eukaryota</taxon>
        <taxon>Sar</taxon>
        <taxon>Rhizaria</taxon>
        <taxon>Retaria</taxon>
        <taxon>Foraminifera</taxon>
        <taxon>Monothalamids</taxon>
        <taxon>Reticulomyxidae</taxon>
        <taxon>Reticulomyxa</taxon>
    </lineage>
</organism>
<dbReference type="Pfam" id="PF01172">
    <property type="entry name" value="SBDS_N"/>
    <property type="match status" value="1"/>
</dbReference>
<dbReference type="Gene3D" id="3.30.1250.10">
    <property type="entry name" value="Ribosome maturation protein SBDS, N-terminal domain"/>
    <property type="match status" value="1"/>
</dbReference>
<name>X6P2K4_RETFI</name>
<gene>
    <name evidence="3" type="ORF">RFI_04809</name>
</gene>
<dbReference type="EMBL" id="ASPP01004306">
    <property type="protein sequence ID" value="ETO32309.1"/>
    <property type="molecule type" value="Genomic_DNA"/>
</dbReference>
<dbReference type="PANTHER" id="PTHR10927:SF4">
    <property type="entry name" value="RIBOSOME MATURATION PROTEIN SDO1 HOMOLOG"/>
    <property type="match status" value="1"/>
</dbReference>
<accession>X6P2K4</accession>
<dbReference type="Proteomes" id="UP000023152">
    <property type="component" value="Unassembled WGS sequence"/>
</dbReference>
<dbReference type="PANTHER" id="PTHR10927">
    <property type="entry name" value="RIBOSOME MATURATION PROTEIN SBDS"/>
    <property type="match status" value="1"/>
</dbReference>
<dbReference type="InterPro" id="IPR039100">
    <property type="entry name" value="Sdo1/SBDS-like"/>
</dbReference>
<evidence type="ECO:0000259" key="2">
    <source>
        <dbReference type="Pfam" id="PF01172"/>
    </source>
</evidence>
<protein>
    <submittedName>
        <fullName evidence="3">Putative RNA-associated protein</fullName>
    </submittedName>
</protein>
<feature type="region of interest" description="Disordered" evidence="1">
    <location>
        <begin position="101"/>
        <end position="124"/>
    </location>
</feature>
<dbReference type="InterPro" id="IPR019783">
    <property type="entry name" value="SDO1/SBDS_N"/>
</dbReference>
<evidence type="ECO:0000313" key="4">
    <source>
        <dbReference type="Proteomes" id="UP000023152"/>
    </source>
</evidence>
<feature type="domain" description="Ribosome maturation protein SDO1/SBDS N-terminal" evidence="2">
    <location>
        <begin position="19"/>
        <end position="104"/>
    </location>
</feature>